<evidence type="ECO:0000256" key="1">
    <source>
        <dbReference type="ARBA" id="ARBA00004123"/>
    </source>
</evidence>
<evidence type="ECO:0000259" key="8">
    <source>
        <dbReference type="PROSITE" id="PS51032"/>
    </source>
</evidence>
<dbReference type="InterPro" id="IPR036955">
    <property type="entry name" value="AP2/ERF_dom_sf"/>
</dbReference>
<keyword evidence="2" id="KW-0805">Transcription regulation</keyword>
<comment type="caution">
    <text evidence="9">The sequence shown here is derived from an EMBL/GenBank/DDBJ whole genome shotgun (WGS) entry which is preliminary data.</text>
</comment>
<feature type="compositionally biased region" description="Low complexity" evidence="7">
    <location>
        <begin position="26"/>
        <end position="42"/>
    </location>
</feature>
<feature type="compositionally biased region" description="Basic and acidic residues" evidence="7">
    <location>
        <begin position="245"/>
        <end position="264"/>
    </location>
</feature>
<evidence type="ECO:0000256" key="4">
    <source>
        <dbReference type="ARBA" id="ARBA00023163"/>
    </source>
</evidence>
<keyword evidence="3" id="KW-0238">DNA-binding</keyword>
<dbReference type="InterPro" id="IPR016177">
    <property type="entry name" value="DNA-bd_dom_sf"/>
</dbReference>
<dbReference type="OrthoDB" id="1925932at2759"/>
<feature type="compositionally biased region" description="Low complexity" evidence="7">
    <location>
        <begin position="231"/>
        <end position="244"/>
    </location>
</feature>
<accession>A0A2P5C151</accession>
<dbReference type="InterPro" id="IPR001471">
    <property type="entry name" value="AP2/ERF_dom"/>
</dbReference>
<sequence length="264" mass="29020">MAASDFTHHLSGTNVQDIKPVSMVQSTITSTNTTPSTPPSAASDHDSTVVKQEVPDLSSKPPQDQENVRRRHYRGVRQRPWGKWAAEIRDPKKAARVWLGTFDTAEDAALAYDKAALKFKGTKAKLNFPERVVQMANVNKPTPADLHHHHHQTAYLSSGSGGGGSAYMVGPPQQNYLPQPPPHDPSSLSPFPPTSLMSSDYYHYARLLSGNDADFDYHSSNLFNQPLPPYFSSSSSSFLSSSSSLDHHAKRPEDHHGKDFDSTS</sequence>
<dbReference type="FunFam" id="3.30.730.10:FF:000001">
    <property type="entry name" value="Ethylene-responsive transcription factor 2"/>
    <property type="match status" value="1"/>
</dbReference>
<evidence type="ECO:0000256" key="3">
    <source>
        <dbReference type="ARBA" id="ARBA00023125"/>
    </source>
</evidence>
<evidence type="ECO:0000313" key="9">
    <source>
        <dbReference type="EMBL" id="PON54793.1"/>
    </source>
</evidence>
<keyword evidence="5" id="KW-0539">Nucleus</keyword>
<proteinExistence type="inferred from homology"/>
<name>A0A2P5C151_PARAD</name>
<dbReference type="PANTHER" id="PTHR31190">
    <property type="entry name" value="DNA-BINDING DOMAIN"/>
    <property type="match status" value="1"/>
</dbReference>
<dbReference type="GO" id="GO:0009873">
    <property type="term" value="P:ethylene-activated signaling pathway"/>
    <property type="evidence" value="ECO:0007669"/>
    <property type="project" value="InterPro"/>
</dbReference>
<feature type="domain" description="AP2/ERF" evidence="8">
    <location>
        <begin position="72"/>
        <end position="129"/>
    </location>
</feature>
<dbReference type="SUPFAM" id="SSF54171">
    <property type="entry name" value="DNA-binding domain"/>
    <property type="match status" value="1"/>
</dbReference>
<dbReference type="SMART" id="SM00380">
    <property type="entry name" value="AP2"/>
    <property type="match status" value="1"/>
</dbReference>
<dbReference type="Gene3D" id="3.30.730.10">
    <property type="entry name" value="AP2/ERF domain"/>
    <property type="match status" value="1"/>
</dbReference>
<dbReference type="AlphaFoldDB" id="A0A2P5C151"/>
<evidence type="ECO:0000256" key="5">
    <source>
        <dbReference type="ARBA" id="ARBA00023242"/>
    </source>
</evidence>
<comment type="similarity">
    <text evidence="6">Belongs to the AP2/ERF transcription factor family. ERF subfamily.</text>
</comment>
<feature type="region of interest" description="Disordered" evidence="7">
    <location>
        <begin position="231"/>
        <end position="264"/>
    </location>
</feature>
<dbReference type="STRING" id="3476.A0A2P5C151"/>
<comment type="subcellular location">
    <subcellularLocation>
        <location evidence="1">Nucleus</location>
    </subcellularLocation>
</comment>
<dbReference type="InterPro" id="IPR044808">
    <property type="entry name" value="ERF_plant"/>
</dbReference>
<evidence type="ECO:0000313" key="10">
    <source>
        <dbReference type="Proteomes" id="UP000237105"/>
    </source>
</evidence>
<dbReference type="GO" id="GO:0003700">
    <property type="term" value="F:DNA-binding transcription factor activity"/>
    <property type="evidence" value="ECO:0007669"/>
    <property type="project" value="InterPro"/>
</dbReference>
<dbReference type="PRINTS" id="PR00367">
    <property type="entry name" value="ETHRSPELEMNT"/>
</dbReference>
<dbReference type="GO" id="GO:0005634">
    <property type="term" value="C:nucleus"/>
    <property type="evidence" value="ECO:0007669"/>
    <property type="project" value="UniProtKB-SubCell"/>
</dbReference>
<reference evidence="10" key="1">
    <citation type="submission" date="2016-06" db="EMBL/GenBank/DDBJ databases">
        <title>Parallel loss of symbiosis genes in relatives of nitrogen-fixing non-legume Parasponia.</title>
        <authorList>
            <person name="Van Velzen R."/>
            <person name="Holmer R."/>
            <person name="Bu F."/>
            <person name="Rutten L."/>
            <person name="Van Zeijl A."/>
            <person name="Liu W."/>
            <person name="Santuari L."/>
            <person name="Cao Q."/>
            <person name="Sharma T."/>
            <person name="Shen D."/>
            <person name="Roswanjaya Y."/>
            <person name="Wardhani T."/>
            <person name="Kalhor M.S."/>
            <person name="Jansen J."/>
            <person name="Van den Hoogen J."/>
            <person name="Gungor B."/>
            <person name="Hartog M."/>
            <person name="Hontelez J."/>
            <person name="Verver J."/>
            <person name="Yang W.-C."/>
            <person name="Schijlen E."/>
            <person name="Repin R."/>
            <person name="Schilthuizen M."/>
            <person name="Schranz E."/>
            <person name="Heidstra R."/>
            <person name="Miyata K."/>
            <person name="Fedorova E."/>
            <person name="Kohlen W."/>
            <person name="Bisseling T."/>
            <person name="Smit S."/>
            <person name="Geurts R."/>
        </authorList>
    </citation>
    <scope>NUCLEOTIDE SEQUENCE [LARGE SCALE GENOMIC DNA]</scope>
    <source>
        <strain evidence="10">cv. WU1-14</strain>
    </source>
</reference>
<feature type="region of interest" description="Disordered" evidence="7">
    <location>
        <begin position="1"/>
        <end position="74"/>
    </location>
</feature>
<feature type="region of interest" description="Disordered" evidence="7">
    <location>
        <begin position="141"/>
        <end position="192"/>
    </location>
</feature>
<dbReference type="EMBL" id="JXTB01000190">
    <property type="protein sequence ID" value="PON54793.1"/>
    <property type="molecule type" value="Genomic_DNA"/>
</dbReference>
<evidence type="ECO:0000256" key="2">
    <source>
        <dbReference type="ARBA" id="ARBA00023015"/>
    </source>
</evidence>
<keyword evidence="4" id="KW-0804">Transcription</keyword>
<dbReference type="PANTHER" id="PTHR31190:SF167">
    <property type="entry name" value="ETHYLENE-RESPONSIVE TRANSCRIPTION FACTOR ERF112"/>
    <property type="match status" value="1"/>
</dbReference>
<dbReference type="Pfam" id="PF00847">
    <property type="entry name" value="AP2"/>
    <property type="match status" value="1"/>
</dbReference>
<dbReference type="CDD" id="cd00018">
    <property type="entry name" value="AP2"/>
    <property type="match status" value="1"/>
</dbReference>
<evidence type="ECO:0000256" key="7">
    <source>
        <dbReference type="SAM" id="MobiDB-lite"/>
    </source>
</evidence>
<dbReference type="Proteomes" id="UP000237105">
    <property type="component" value="Unassembled WGS sequence"/>
</dbReference>
<gene>
    <name evidence="9" type="primary">PanERF36</name>
    <name evidence="9" type="ORF">PanWU01x14_192990</name>
</gene>
<dbReference type="PROSITE" id="PS51032">
    <property type="entry name" value="AP2_ERF"/>
    <property type="match status" value="1"/>
</dbReference>
<evidence type="ECO:0000256" key="6">
    <source>
        <dbReference type="ARBA" id="ARBA00024343"/>
    </source>
</evidence>
<protein>
    <submittedName>
        <fullName evidence="9">AP2/ERF transcription factor</fullName>
    </submittedName>
</protein>
<dbReference type="GO" id="GO:0003677">
    <property type="term" value="F:DNA binding"/>
    <property type="evidence" value="ECO:0007669"/>
    <property type="project" value="UniProtKB-KW"/>
</dbReference>
<organism evidence="9 10">
    <name type="scientific">Parasponia andersonii</name>
    <name type="common">Sponia andersonii</name>
    <dbReference type="NCBI Taxonomy" id="3476"/>
    <lineage>
        <taxon>Eukaryota</taxon>
        <taxon>Viridiplantae</taxon>
        <taxon>Streptophyta</taxon>
        <taxon>Embryophyta</taxon>
        <taxon>Tracheophyta</taxon>
        <taxon>Spermatophyta</taxon>
        <taxon>Magnoliopsida</taxon>
        <taxon>eudicotyledons</taxon>
        <taxon>Gunneridae</taxon>
        <taxon>Pentapetalae</taxon>
        <taxon>rosids</taxon>
        <taxon>fabids</taxon>
        <taxon>Rosales</taxon>
        <taxon>Cannabaceae</taxon>
        <taxon>Parasponia</taxon>
    </lineage>
</organism>
<keyword evidence="10" id="KW-1185">Reference proteome</keyword>